<keyword evidence="1" id="KW-0812">Transmembrane</keyword>
<organism evidence="3 4">
    <name type="scientific">Neptunomonas concharum</name>
    <dbReference type="NCBI Taxonomy" id="1031538"/>
    <lineage>
        <taxon>Bacteria</taxon>
        <taxon>Pseudomonadati</taxon>
        <taxon>Pseudomonadota</taxon>
        <taxon>Gammaproteobacteria</taxon>
        <taxon>Oceanospirillales</taxon>
        <taxon>Oceanospirillaceae</taxon>
        <taxon>Neptunomonas</taxon>
    </lineage>
</organism>
<feature type="transmembrane region" description="Helical" evidence="1">
    <location>
        <begin position="141"/>
        <end position="163"/>
    </location>
</feature>
<evidence type="ECO:0000313" key="4">
    <source>
        <dbReference type="Proteomes" id="UP000324760"/>
    </source>
</evidence>
<gene>
    <name evidence="3" type="ORF">F0U83_06445</name>
</gene>
<dbReference type="Pfam" id="PF04955">
    <property type="entry name" value="HupE_UreJ"/>
    <property type="match status" value="1"/>
</dbReference>
<dbReference type="RefSeq" id="WP_138988504.1">
    <property type="nucleotide sequence ID" value="NZ_CP043869.1"/>
</dbReference>
<sequence>MKRLSILCQAIALVLLFQSSAYAHSTETINASLLSGLLHPLIGLDHLLAMIAIGLWSSQQKVFNKPATLAIIAGSLFVGFIISYLLPFYPLLEPTLAASILIISLFSLFAARLNARLSLYVIIFFVLHHGFAHGSEMQAGISVLYLIGFTVCSLLLQILGQLLPLTLKPYLVKIPSIMLALAGSVLTVFSLS</sequence>
<evidence type="ECO:0000313" key="3">
    <source>
        <dbReference type="EMBL" id="QEQ96373.1"/>
    </source>
</evidence>
<keyword evidence="2" id="KW-0732">Signal</keyword>
<feature type="chain" id="PRO_5024883745" evidence="2">
    <location>
        <begin position="24"/>
        <end position="192"/>
    </location>
</feature>
<keyword evidence="1" id="KW-1133">Transmembrane helix</keyword>
<dbReference type="PIRSF" id="PIRSF016919">
    <property type="entry name" value="HupE_UreJ"/>
    <property type="match status" value="1"/>
</dbReference>
<accession>A0A5P1R9U8</accession>
<feature type="transmembrane region" description="Helical" evidence="1">
    <location>
        <begin position="117"/>
        <end position="135"/>
    </location>
</feature>
<evidence type="ECO:0000256" key="1">
    <source>
        <dbReference type="SAM" id="Phobius"/>
    </source>
</evidence>
<dbReference type="OrthoDB" id="9808192at2"/>
<keyword evidence="4" id="KW-1185">Reference proteome</keyword>
<feature type="transmembrane region" description="Helical" evidence="1">
    <location>
        <begin position="33"/>
        <end position="55"/>
    </location>
</feature>
<protein>
    <submittedName>
        <fullName evidence="3">HupE/UreJ family protein</fullName>
    </submittedName>
</protein>
<dbReference type="AlphaFoldDB" id="A0A5P1R9U8"/>
<proteinExistence type="predicted"/>
<feature type="transmembrane region" description="Helical" evidence="1">
    <location>
        <begin position="67"/>
        <end position="86"/>
    </location>
</feature>
<evidence type="ECO:0000256" key="2">
    <source>
        <dbReference type="SAM" id="SignalP"/>
    </source>
</evidence>
<feature type="transmembrane region" description="Helical" evidence="1">
    <location>
        <begin position="170"/>
        <end position="191"/>
    </location>
</feature>
<dbReference type="Proteomes" id="UP000324760">
    <property type="component" value="Chromosome"/>
</dbReference>
<feature type="signal peptide" evidence="2">
    <location>
        <begin position="1"/>
        <end position="23"/>
    </location>
</feature>
<dbReference type="EMBL" id="CP043869">
    <property type="protein sequence ID" value="QEQ96373.1"/>
    <property type="molecule type" value="Genomic_DNA"/>
</dbReference>
<dbReference type="KEGG" id="ncu:F0U83_06445"/>
<keyword evidence="1" id="KW-0472">Membrane</keyword>
<name>A0A5P1R9U8_9GAMM</name>
<dbReference type="InterPro" id="IPR007038">
    <property type="entry name" value="HupE_UreJ"/>
</dbReference>
<reference evidence="3 4" key="1">
    <citation type="journal article" date="2019" name="Biochem. Eng. J.">
        <title>Metabolic engineering of the marine bacteria Neptunomonas concharum for the production of acetoin and meso-2,3-butanediol from acetate.</title>
        <authorList>
            <person name="Li W."/>
            <person name="Pu N."/>
            <person name="Liu C.-X."/>
            <person name="Yuan Q.-P."/>
            <person name="Li Z.-J."/>
        </authorList>
    </citation>
    <scope>NUCLEOTIDE SEQUENCE [LARGE SCALE GENOMIC DNA]</scope>
    <source>
        <strain evidence="3 4">JCM17730</strain>
    </source>
</reference>